<proteinExistence type="predicted"/>
<dbReference type="Pfam" id="PF00078">
    <property type="entry name" value="RVT_1"/>
    <property type="match status" value="1"/>
</dbReference>
<dbReference type="InterPro" id="IPR000477">
    <property type="entry name" value="RT_dom"/>
</dbReference>
<reference evidence="2" key="2">
    <citation type="submission" date="2025-09" db="UniProtKB">
        <authorList>
            <consortium name="Ensembl"/>
        </authorList>
    </citation>
    <scope>IDENTIFICATION</scope>
</reference>
<dbReference type="PANTHER" id="PTHR31635:SF196">
    <property type="entry name" value="REVERSE TRANSCRIPTASE DOMAIN-CONTAINING PROTEIN-RELATED"/>
    <property type="match status" value="1"/>
</dbReference>
<dbReference type="CDD" id="cd01650">
    <property type="entry name" value="RT_nLTR_like"/>
    <property type="match status" value="1"/>
</dbReference>
<dbReference type="InterPro" id="IPR043502">
    <property type="entry name" value="DNA/RNA_pol_sf"/>
</dbReference>
<sequence length="1028" mass="115698">MGSAGGWRFNASLFLDPGVKENMNLDLKAFFERNFTPGMATTTVWEAHKAFMRGKLIAIASRRKRERAAETVSLTARVGDLEREHKRTGDATLLRELLEARGNLNLLLSRQVQAALQWTGRKFFEKSNKPDTLLARRLKQQTRERTVRAVRLSSGEMTSDPRDISGAFYSYYASLYNGTTATPGPARETHIREFLSRTNLPSFSPQQCRDMAAPISAEEVAEVIKHLHSSKSPGPDGFSVPYYKGLSPVLLQPLTRLFNTYMKGREVPSSDMLLARIVVIPKPGKDPAVCPSYRPISLINVDLKIYAKILANRLGRYIAEIVHPDQVGFVPGREAPDNIRRALNLIQVATTTGRSSFLLSLDAEKAFDRVDWNYLWAALTSFGIQGDLLKAIQALYAGPRAQVDTGGFLSAPFSILNGTRQGCPLSPLLFALSIEPLAACIREHPDVRGMEVGGKQYKLSLFADDVLLSLTSPITTLPNLLKALKDYGRVSGYKLNADKSEVLDLTLAEEERAVMRDRFPFRWCHPSMGSLGTQLTPTWGQLYKANYGVLLPTLHAMLAAWSQLHLSLFGRIYAIKMTLLPKLLYLFRTLSIPICRADLTFLQSAIHSFIWGGRRGRLPKSLMFQSKRRGGMGVPHLYSYYKAAQFAMLSMINLRSGAPLWTNLEQDMGGPQPLRTLQWTQKATPRTLHNSPTLQHSLRLWNLCREGDGLSPPGSGLQPLFYNPRFPEGNPPGAFGWWIRADITEVRDLILQGRPVTLGYLRESRALPPSETFRAVQLLYFVRSILRETPDRRLTLYETYCRQKHRGRGLISSLYTLILETTFPQDASYITRWEDDLGSSLEGNEWADIIDRTSRVTICTAVRENCYKVMARWYIHPQRLAKMYPGTPSTCFRGCDEEGTYRHAWWDCGMVSTIWTEVFGDLSRALGTPLSPNPWVALLNRPHPEARLTRGEHSLVSRVCAAVRICLARTWKGPPPPRQLIEAKIWHMITMERLTAVVLDRMAHFEAVWAPWLATFASPASARIAFSG</sequence>
<dbReference type="SUPFAM" id="SSF56672">
    <property type="entry name" value="DNA/RNA polymerases"/>
    <property type="match status" value="1"/>
</dbReference>
<dbReference type="PROSITE" id="PS50878">
    <property type="entry name" value="RT_POL"/>
    <property type="match status" value="1"/>
</dbReference>
<keyword evidence="3" id="KW-1185">Reference proteome</keyword>
<dbReference type="Ensembl" id="ENSLLET00000013667.1">
    <property type="protein sequence ID" value="ENSLLEP00000013150.1"/>
    <property type="gene ID" value="ENSLLEG00000008313.1"/>
</dbReference>
<accession>A0A8C5MJT9</accession>
<dbReference type="OrthoDB" id="416119at2759"/>
<evidence type="ECO:0000313" key="3">
    <source>
        <dbReference type="Proteomes" id="UP000694569"/>
    </source>
</evidence>
<dbReference type="PANTHER" id="PTHR31635">
    <property type="entry name" value="REVERSE TRANSCRIPTASE DOMAIN-CONTAINING PROTEIN-RELATED"/>
    <property type="match status" value="1"/>
</dbReference>
<evidence type="ECO:0000259" key="1">
    <source>
        <dbReference type="PROSITE" id="PS50878"/>
    </source>
</evidence>
<dbReference type="AlphaFoldDB" id="A0A8C5MJT9"/>
<organism evidence="2 3">
    <name type="scientific">Leptobrachium leishanense</name>
    <name type="common">Leishan spiny toad</name>
    <dbReference type="NCBI Taxonomy" id="445787"/>
    <lineage>
        <taxon>Eukaryota</taxon>
        <taxon>Metazoa</taxon>
        <taxon>Chordata</taxon>
        <taxon>Craniata</taxon>
        <taxon>Vertebrata</taxon>
        <taxon>Euteleostomi</taxon>
        <taxon>Amphibia</taxon>
        <taxon>Batrachia</taxon>
        <taxon>Anura</taxon>
        <taxon>Pelobatoidea</taxon>
        <taxon>Megophryidae</taxon>
        <taxon>Leptobrachium</taxon>
    </lineage>
</organism>
<protein>
    <recommendedName>
        <fullName evidence="1">Reverse transcriptase domain-containing protein</fullName>
    </recommendedName>
</protein>
<dbReference type="Proteomes" id="UP000694569">
    <property type="component" value="Unplaced"/>
</dbReference>
<evidence type="ECO:0000313" key="2">
    <source>
        <dbReference type="Ensembl" id="ENSLLEP00000013150.1"/>
    </source>
</evidence>
<dbReference type="GeneTree" id="ENSGT00940000163630"/>
<name>A0A8C5MJT9_9ANUR</name>
<reference evidence="2" key="1">
    <citation type="submission" date="2025-08" db="UniProtKB">
        <authorList>
            <consortium name="Ensembl"/>
        </authorList>
    </citation>
    <scope>IDENTIFICATION</scope>
</reference>
<feature type="domain" description="Reverse transcriptase" evidence="1">
    <location>
        <begin position="261"/>
        <end position="528"/>
    </location>
</feature>